<reference evidence="2" key="2">
    <citation type="submission" date="2023-04" db="EMBL/GenBank/DDBJ databases">
        <authorList>
            <person name="Bu L."/>
            <person name="Lu L."/>
            <person name="Laidemitt M.R."/>
            <person name="Zhang S.M."/>
            <person name="Mutuku M."/>
            <person name="Mkoji G."/>
            <person name="Steinauer M."/>
            <person name="Loker E.S."/>
        </authorList>
    </citation>
    <scope>NUCLEOTIDE SEQUENCE</scope>
    <source>
        <strain evidence="2">KasaAsao</strain>
        <tissue evidence="2">Whole Snail</tissue>
    </source>
</reference>
<evidence type="ECO:0000313" key="3">
    <source>
        <dbReference type="Proteomes" id="UP001233172"/>
    </source>
</evidence>
<protein>
    <submittedName>
        <fullName evidence="2">Uncharacterized protein</fullName>
    </submittedName>
</protein>
<organism evidence="2 3">
    <name type="scientific">Biomphalaria pfeifferi</name>
    <name type="common">Bloodfluke planorb</name>
    <name type="synonym">Freshwater snail</name>
    <dbReference type="NCBI Taxonomy" id="112525"/>
    <lineage>
        <taxon>Eukaryota</taxon>
        <taxon>Metazoa</taxon>
        <taxon>Spiralia</taxon>
        <taxon>Lophotrochozoa</taxon>
        <taxon>Mollusca</taxon>
        <taxon>Gastropoda</taxon>
        <taxon>Heterobranchia</taxon>
        <taxon>Euthyneura</taxon>
        <taxon>Panpulmonata</taxon>
        <taxon>Hygrophila</taxon>
        <taxon>Lymnaeoidea</taxon>
        <taxon>Planorbidae</taxon>
        <taxon>Biomphalaria</taxon>
    </lineage>
</organism>
<comment type="caution">
    <text evidence="2">The sequence shown here is derived from an EMBL/GenBank/DDBJ whole genome shotgun (WGS) entry which is preliminary data.</text>
</comment>
<feature type="region of interest" description="Disordered" evidence="1">
    <location>
        <begin position="1"/>
        <end position="25"/>
    </location>
</feature>
<accession>A0AAD8ETM9</accession>
<name>A0AAD8ETM9_BIOPF</name>
<evidence type="ECO:0000256" key="1">
    <source>
        <dbReference type="SAM" id="MobiDB-lite"/>
    </source>
</evidence>
<keyword evidence="3" id="KW-1185">Reference proteome</keyword>
<feature type="region of interest" description="Disordered" evidence="1">
    <location>
        <begin position="168"/>
        <end position="199"/>
    </location>
</feature>
<proteinExistence type="predicted"/>
<evidence type="ECO:0000313" key="2">
    <source>
        <dbReference type="EMBL" id="KAK0039515.1"/>
    </source>
</evidence>
<dbReference type="Proteomes" id="UP001233172">
    <property type="component" value="Unassembled WGS sequence"/>
</dbReference>
<gene>
    <name evidence="2" type="ORF">Bpfe_031102</name>
</gene>
<sequence>MSHEAVNDAPAAPIERTPYVPPSRRSADEDRAWARLYQLVLNDDAAVSEEVIKALDADPQAKHVRLALYTHSKTTLRKQKVIAARNKRLADGLALAVTSLVMAPVRLVRSVGSFIVSVGVALTPPLRKEPAKGRMAALKADPVVAQAIAELGAGAVPPAPAAAGLNLSRRQGRVSAQSPAGRARYASPRIRPRNGPCTG</sequence>
<dbReference type="EMBL" id="JASAOG010000445">
    <property type="protein sequence ID" value="KAK0039515.1"/>
    <property type="molecule type" value="Genomic_DNA"/>
</dbReference>
<reference evidence="2" key="1">
    <citation type="journal article" date="2023" name="PLoS Negl. Trop. Dis.">
        <title>A genome sequence for Biomphalaria pfeifferi, the major vector snail for the human-infecting parasite Schistosoma mansoni.</title>
        <authorList>
            <person name="Bu L."/>
            <person name="Lu L."/>
            <person name="Laidemitt M.R."/>
            <person name="Zhang S.M."/>
            <person name="Mutuku M."/>
            <person name="Mkoji G."/>
            <person name="Steinauer M."/>
            <person name="Loker E.S."/>
        </authorList>
    </citation>
    <scope>NUCLEOTIDE SEQUENCE</scope>
    <source>
        <strain evidence="2">KasaAsao</strain>
    </source>
</reference>
<dbReference type="AlphaFoldDB" id="A0AAD8ETM9"/>